<accession>A0A915E0H4</accession>
<feature type="compositionally biased region" description="Basic and acidic residues" evidence="1">
    <location>
        <begin position="216"/>
        <end position="233"/>
    </location>
</feature>
<evidence type="ECO:0000313" key="3">
    <source>
        <dbReference type="WBParaSite" id="jg25393"/>
    </source>
</evidence>
<name>A0A915E0H4_9BILA</name>
<sequence>MAMFMNVGRRTKVYKVLHNPLEQLDAVDFFKLYLHSLQVSFDFLLEIPEPDCLTTDLDLYQISITLTEDRVDSNETVCGVDVKRTSHLFYATDKNNPNDVVYINSANRLMMSLSENHLSFSNPSTDENIGVPCVLDGSHNLVLSINYGDDVACRSSFELSASYIEPYETAPNLVSPTEPEFPLATQPTRQKKPGELIVAVQSRPPYTIPKSTLPDEAVKTETPKKHEDVESGKNKAYKAIGKYGL</sequence>
<proteinExistence type="predicted"/>
<keyword evidence="2" id="KW-1185">Reference proteome</keyword>
<feature type="region of interest" description="Disordered" evidence="1">
    <location>
        <begin position="205"/>
        <end position="233"/>
    </location>
</feature>
<dbReference type="WBParaSite" id="jg25393">
    <property type="protein sequence ID" value="jg25393"/>
    <property type="gene ID" value="jg25393"/>
</dbReference>
<dbReference type="Proteomes" id="UP000887574">
    <property type="component" value="Unplaced"/>
</dbReference>
<dbReference type="AlphaFoldDB" id="A0A915E0H4"/>
<evidence type="ECO:0000313" key="2">
    <source>
        <dbReference type="Proteomes" id="UP000887574"/>
    </source>
</evidence>
<protein>
    <submittedName>
        <fullName evidence="3">Uncharacterized protein</fullName>
    </submittedName>
</protein>
<evidence type="ECO:0000256" key="1">
    <source>
        <dbReference type="SAM" id="MobiDB-lite"/>
    </source>
</evidence>
<organism evidence="2 3">
    <name type="scientific">Ditylenchus dipsaci</name>
    <dbReference type="NCBI Taxonomy" id="166011"/>
    <lineage>
        <taxon>Eukaryota</taxon>
        <taxon>Metazoa</taxon>
        <taxon>Ecdysozoa</taxon>
        <taxon>Nematoda</taxon>
        <taxon>Chromadorea</taxon>
        <taxon>Rhabditida</taxon>
        <taxon>Tylenchina</taxon>
        <taxon>Tylenchomorpha</taxon>
        <taxon>Sphaerularioidea</taxon>
        <taxon>Anguinidae</taxon>
        <taxon>Anguininae</taxon>
        <taxon>Ditylenchus</taxon>
    </lineage>
</organism>
<reference evidence="3" key="1">
    <citation type="submission" date="2022-11" db="UniProtKB">
        <authorList>
            <consortium name="WormBaseParasite"/>
        </authorList>
    </citation>
    <scope>IDENTIFICATION</scope>
</reference>